<dbReference type="RefSeq" id="WP_034976529.1">
    <property type="nucleotide sequence ID" value="NZ_FOFI01000001.1"/>
</dbReference>
<sequence>MYQELLLKQIRSKIGDKSLNDEIANVLNISYDASHRRTSMKSKFSLEESLVLAKYYNISLDSFMESDNQIIAKKTKPIRTVTDLLNYFDDALHLLNDFKINKETEVYYSAKDIPFFYTISDSVLSRFKLFVWMNLLNEKDFMQPFDDFKLERYSDKSEDLKSLYENLNVTEIWNNTTISSILNQVLFYSEIEILSEETAKLILEELKVLIKSIEKKAENENKNFHIYAHDILILNNSILFKNEEKSSLFVPYNMFGYMMTDDQSTCDDALNFFQHQIKNSTSLSFSGQRDRKKFFNSMLERIESLKNSI</sequence>
<evidence type="ECO:0008006" key="3">
    <source>
        <dbReference type="Google" id="ProtNLM"/>
    </source>
</evidence>
<name>A0A085BEL2_9FLAO</name>
<gene>
    <name evidence="1" type="ORF">IO89_11760</name>
</gene>
<evidence type="ECO:0000313" key="2">
    <source>
        <dbReference type="Proteomes" id="UP000028623"/>
    </source>
</evidence>
<keyword evidence="2" id="KW-1185">Reference proteome</keyword>
<dbReference type="OrthoDB" id="1098026at2"/>
<proteinExistence type="predicted"/>
<dbReference type="eggNOG" id="ENOG502ZAXH">
    <property type="taxonomic scope" value="Bacteria"/>
</dbReference>
<organism evidence="1 2">
    <name type="scientific">Epilithonimonas lactis</name>
    <dbReference type="NCBI Taxonomy" id="421072"/>
    <lineage>
        <taxon>Bacteria</taxon>
        <taxon>Pseudomonadati</taxon>
        <taxon>Bacteroidota</taxon>
        <taxon>Flavobacteriia</taxon>
        <taxon>Flavobacteriales</taxon>
        <taxon>Weeksellaceae</taxon>
        <taxon>Chryseobacterium group</taxon>
        <taxon>Epilithonimonas</taxon>
    </lineage>
</organism>
<accession>A0A085BEL2</accession>
<protein>
    <recommendedName>
        <fullName evidence="3">BetR domain-containing protein</fullName>
    </recommendedName>
</protein>
<comment type="caution">
    <text evidence="1">The sequence shown here is derived from an EMBL/GenBank/DDBJ whole genome shotgun (WGS) entry which is preliminary data.</text>
</comment>
<dbReference type="EMBL" id="JPLY01000004">
    <property type="protein sequence ID" value="KFC20907.1"/>
    <property type="molecule type" value="Genomic_DNA"/>
</dbReference>
<dbReference type="STRING" id="421072.SAMN04488097_0229"/>
<dbReference type="Proteomes" id="UP000028623">
    <property type="component" value="Unassembled WGS sequence"/>
</dbReference>
<dbReference type="AlphaFoldDB" id="A0A085BEL2"/>
<reference evidence="1 2" key="1">
    <citation type="submission" date="2014-07" db="EMBL/GenBank/DDBJ databases">
        <title>Epilithonimonas lactis LMG 22401 Genome.</title>
        <authorList>
            <person name="Pipes S.E."/>
            <person name="Stropko S.J."/>
        </authorList>
    </citation>
    <scope>NUCLEOTIDE SEQUENCE [LARGE SCALE GENOMIC DNA]</scope>
    <source>
        <strain evidence="1 2">LMG 24401</strain>
    </source>
</reference>
<evidence type="ECO:0000313" key="1">
    <source>
        <dbReference type="EMBL" id="KFC20907.1"/>
    </source>
</evidence>